<accession>A0A6A3KLK4</accession>
<feature type="transmembrane region" description="Helical" evidence="7">
    <location>
        <begin position="82"/>
        <end position="106"/>
    </location>
</feature>
<protein>
    <recommendedName>
        <fullName evidence="10">Major facilitator superfamily associated domain-containing protein</fullName>
    </recommendedName>
</protein>
<dbReference type="EMBL" id="QXFU01001282">
    <property type="protein sequence ID" value="KAE9005935.1"/>
    <property type="molecule type" value="Genomic_DNA"/>
</dbReference>
<feature type="transmembrane region" description="Helical" evidence="7">
    <location>
        <begin position="275"/>
        <end position="293"/>
    </location>
</feature>
<keyword evidence="6 7" id="KW-0472">Membrane</keyword>
<feature type="transmembrane region" description="Helical" evidence="7">
    <location>
        <begin position="196"/>
        <end position="217"/>
    </location>
</feature>
<evidence type="ECO:0000256" key="3">
    <source>
        <dbReference type="ARBA" id="ARBA00022448"/>
    </source>
</evidence>
<evidence type="ECO:0000313" key="9">
    <source>
        <dbReference type="Proteomes" id="UP000435112"/>
    </source>
</evidence>
<sequence>MGVPANHKEGGFYSANSVYNNSVQDGGMDHGHSTMTMTYGPDGRSSFDSFEPSAMLGNNRFVAGNKFFNYQQFGALREGGGVSLFSASYCGLLFATAQSSLIYAALRYCMRPTLMHSLLLQRSESSVVIECLLSIPTTFSFFLGLLSDVLPIGGYRRKSYMITGTLMSFLMCMGLMILSATVDVENSTENQRSDYIVYYMVLIMGATFGTMLSKIATDARVIELSQREPLTTRGKLQINYLLFRTGIEWVGLWLTALLIRFDDDKRNYALRVDPFWAYAVLALLSLLPVPFVLRNCNEPTVEQSDAGMMNEIVAEEGSVAMITTAPSTISARIGAFFRLCQQRAVWQLVLFLCILLASTRFYFGSANGVFVRLAGLNANTTLVTNALKYMTTLASMVLWKIFWSNSSWRRCVCLGIAVMVILETVRAVVMLYIPSMRSQAFYDTIGCITGFTDGIITIFSLIPATEIAENGSEGATQGMLLSFRSTIAIAMRTFSSDWMSDLAPVSLNDGTSHLLLLLLITYIVHGMAFFSVLLLPRQKLDAQQMRVYGGYSTFACIAIWVIFFVFFIYAMVVNLKAVADMRRGLVLQTFCRVIVLPLPRLQ</sequence>
<evidence type="ECO:0000256" key="1">
    <source>
        <dbReference type="ARBA" id="ARBA00004141"/>
    </source>
</evidence>
<organism evidence="8 9">
    <name type="scientific">Phytophthora rubi</name>
    <dbReference type="NCBI Taxonomy" id="129364"/>
    <lineage>
        <taxon>Eukaryota</taxon>
        <taxon>Sar</taxon>
        <taxon>Stramenopiles</taxon>
        <taxon>Oomycota</taxon>
        <taxon>Peronosporomycetes</taxon>
        <taxon>Peronosporales</taxon>
        <taxon>Peronosporaceae</taxon>
        <taxon>Phytophthora</taxon>
    </lineage>
</organism>
<feature type="transmembrane region" description="Helical" evidence="7">
    <location>
        <begin position="159"/>
        <end position="181"/>
    </location>
</feature>
<feature type="transmembrane region" description="Helical" evidence="7">
    <location>
        <begin position="126"/>
        <end position="147"/>
    </location>
</feature>
<keyword evidence="4 7" id="KW-0812">Transmembrane</keyword>
<dbReference type="PANTHER" id="PTHR31585:SF5">
    <property type="entry name" value="RNA-BINDING S4 DOMAIN-CONTAINING PROTEIN"/>
    <property type="match status" value="1"/>
</dbReference>
<gene>
    <name evidence="8" type="ORF">PR002_g16627</name>
</gene>
<keyword evidence="3" id="KW-0813">Transport</keyword>
<evidence type="ECO:0008006" key="10">
    <source>
        <dbReference type="Google" id="ProtNLM"/>
    </source>
</evidence>
<dbReference type="PANTHER" id="PTHR31585">
    <property type="entry name" value="FOLATE-BIOPTERIN TRANSPORTER 1, CHLOROPLASTIC"/>
    <property type="match status" value="1"/>
</dbReference>
<comment type="caution">
    <text evidence="8">The sequence shown here is derived from an EMBL/GenBank/DDBJ whole genome shotgun (WGS) entry which is preliminary data.</text>
</comment>
<dbReference type="InterPro" id="IPR036259">
    <property type="entry name" value="MFS_trans_sf"/>
</dbReference>
<evidence type="ECO:0000256" key="6">
    <source>
        <dbReference type="ARBA" id="ARBA00023136"/>
    </source>
</evidence>
<evidence type="ECO:0000256" key="5">
    <source>
        <dbReference type="ARBA" id="ARBA00022989"/>
    </source>
</evidence>
<dbReference type="OrthoDB" id="151573at2759"/>
<evidence type="ECO:0000313" key="8">
    <source>
        <dbReference type="EMBL" id="KAE9005935.1"/>
    </source>
</evidence>
<dbReference type="InterPro" id="IPR039309">
    <property type="entry name" value="BT1"/>
</dbReference>
<comment type="subcellular location">
    <subcellularLocation>
        <location evidence="1">Membrane</location>
        <topology evidence="1">Multi-pass membrane protein</topology>
    </subcellularLocation>
</comment>
<feature type="transmembrane region" description="Helical" evidence="7">
    <location>
        <begin position="547"/>
        <end position="572"/>
    </location>
</feature>
<feature type="transmembrane region" description="Helical" evidence="7">
    <location>
        <begin position="382"/>
        <end position="399"/>
    </location>
</feature>
<name>A0A6A3KLK4_9STRA</name>
<dbReference type="SUPFAM" id="SSF103473">
    <property type="entry name" value="MFS general substrate transporter"/>
    <property type="match status" value="1"/>
</dbReference>
<dbReference type="Pfam" id="PF03092">
    <property type="entry name" value="BT1"/>
    <property type="match status" value="1"/>
</dbReference>
<dbReference type="GO" id="GO:0016020">
    <property type="term" value="C:membrane"/>
    <property type="evidence" value="ECO:0007669"/>
    <property type="project" value="UniProtKB-SubCell"/>
</dbReference>
<dbReference type="AlphaFoldDB" id="A0A6A3KLK4"/>
<feature type="transmembrane region" description="Helical" evidence="7">
    <location>
        <begin position="514"/>
        <end position="535"/>
    </location>
</feature>
<proteinExistence type="inferred from homology"/>
<evidence type="ECO:0000256" key="2">
    <source>
        <dbReference type="ARBA" id="ARBA00007015"/>
    </source>
</evidence>
<keyword evidence="5 7" id="KW-1133">Transmembrane helix</keyword>
<reference evidence="8 9" key="1">
    <citation type="submission" date="2018-09" db="EMBL/GenBank/DDBJ databases">
        <title>Genomic investigation of the strawberry pathogen Phytophthora fragariae indicates pathogenicity is determined by transcriptional variation in three key races.</title>
        <authorList>
            <person name="Adams T.M."/>
            <person name="Armitage A.D."/>
            <person name="Sobczyk M.K."/>
            <person name="Bates H.J."/>
            <person name="Dunwell J.M."/>
            <person name="Nellist C.F."/>
            <person name="Harrison R.J."/>
        </authorList>
    </citation>
    <scope>NUCLEOTIDE SEQUENCE [LARGE SCALE GENOMIC DNA]</scope>
    <source>
        <strain evidence="8 9">SCRP324</strain>
    </source>
</reference>
<dbReference type="Proteomes" id="UP000435112">
    <property type="component" value="Unassembled WGS sequence"/>
</dbReference>
<evidence type="ECO:0000256" key="7">
    <source>
        <dbReference type="SAM" id="Phobius"/>
    </source>
</evidence>
<feature type="transmembrane region" description="Helical" evidence="7">
    <location>
        <begin position="344"/>
        <end position="362"/>
    </location>
</feature>
<evidence type="ECO:0000256" key="4">
    <source>
        <dbReference type="ARBA" id="ARBA00022692"/>
    </source>
</evidence>
<feature type="transmembrane region" description="Helical" evidence="7">
    <location>
        <begin position="238"/>
        <end position="259"/>
    </location>
</feature>
<comment type="similarity">
    <text evidence="2">Belongs to the major facilitator superfamily. Folate-biopterin transporter (TC 2.A.71) family.</text>
</comment>
<feature type="transmembrane region" description="Helical" evidence="7">
    <location>
        <begin position="411"/>
        <end position="434"/>
    </location>
</feature>